<evidence type="ECO:0000313" key="1">
    <source>
        <dbReference type="EMBL" id="AEL23036.1"/>
    </source>
</evidence>
<feature type="non-terminal residue" evidence="1">
    <location>
        <position position="1"/>
    </location>
</feature>
<name>G0ZJ39_CHEQU</name>
<reference evidence="1" key="2">
    <citation type="submission" date="2011-02" db="EMBL/GenBank/DDBJ databases">
        <authorList>
            <person name="Liu H.-P."/>
            <person name="Chen R.-Y."/>
            <person name="Zhang Q.-X."/>
            <person name="Peng H."/>
            <person name="Wang K.-J."/>
        </authorList>
    </citation>
    <scope>NUCLEOTIDE SEQUENCE</scope>
</reference>
<dbReference type="EMBL" id="JF284490">
    <property type="protein sequence ID" value="AEL23036.1"/>
    <property type="molecule type" value="mRNA"/>
</dbReference>
<sequence length="53" mass="6103">TSTLQLCNHVSKFLDGLYLFFQEFIFQHVCQMRVTELAGNAMKVQQALVDLLL</sequence>
<organism evidence="1">
    <name type="scientific">Cherax quadricarinatus</name>
    <name type="common">Australian red claw crayfish</name>
    <dbReference type="NCBI Taxonomy" id="27406"/>
    <lineage>
        <taxon>Eukaryota</taxon>
        <taxon>Metazoa</taxon>
        <taxon>Ecdysozoa</taxon>
        <taxon>Arthropoda</taxon>
        <taxon>Crustacea</taxon>
        <taxon>Multicrustacea</taxon>
        <taxon>Malacostraca</taxon>
        <taxon>Eumalacostraca</taxon>
        <taxon>Eucarida</taxon>
        <taxon>Decapoda</taxon>
        <taxon>Pleocyemata</taxon>
        <taxon>Astacidea</taxon>
        <taxon>Parastacoidea</taxon>
        <taxon>Parastacidae</taxon>
        <taxon>Cherax</taxon>
    </lineage>
</organism>
<accession>G0ZJ39</accession>
<proteinExistence type="evidence at transcript level"/>
<reference evidence="1" key="1">
    <citation type="journal article" date="2011" name="Dev. Comp. Immunol.">
        <title>Differential gene expression profile from haematopoietic tissue stem cells of red claw crayfish, Cherax quadricarinatus, in response to WSSV infection.</title>
        <authorList>
            <person name="Liu H.P."/>
            <person name="Chen R.Y."/>
            <person name="Zhang Q.X."/>
            <person name="Peng H."/>
            <person name="Wang K.J."/>
        </authorList>
    </citation>
    <scope>NUCLEOTIDE SEQUENCE</scope>
</reference>
<dbReference type="AlphaFoldDB" id="G0ZJ39"/>
<protein>
    <submittedName>
        <fullName evidence="1">Ferritin 3</fullName>
    </submittedName>
</protein>